<dbReference type="KEGG" id="lins:G7067_11495"/>
<accession>A0A6G8FKS2</accession>
<evidence type="ECO:0000259" key="1">
    <source>
        <dbReference type="Pfam" id="PF01370"/>
    </source>
</evidence>
<dbReference type="AlphaFoldDB" id="A0A6G8FKS2"/>
<gene>
    <name evidence="2" type="ORF">G7067_11495</name>
</gene>
<dbReference type="SUPFAM" id="SSF51735">
    <property type="entry name" value="NAD(P)-binding Rossmann-fold domains"/>
    <property type="match status" value="1"/>
</dbReference>
<evidence type="ECO:0000313" key="3">
    <source>
        <dbReference type="Proteomes" id="UP000501387"/>
    </source>
</evidence>
<dbReference type="Proteomes" id="UP000501387">
    <property type="component" value="Chromosome"/>
</dbReference>
<organism evidence="2 3">
    <name type="scientific">Leucobacter insecticola</name>
    <dbReference type="NCBI Taxonomy" id="2714934"/>
    <lineage>
        <taxon>Bacteria</taxon>
        <taxon>Bacillati</taxon>
        <taxon>Actinomycetota</taxon>
        <taxon>Actinomycetes</taxon>
        <taxon>Micrococcales</taxon>
        <taxon>Microbacteriaceae</taxon>
        <taxon>Leucobacter</taxon>
    </lineage>
</organism>
<name>A0A6G8FKS2_9MICO</name>
<sequence>MPHTPPHHLILGAGFIGRAVAAQLLARGDEVTVATRSGTILPGAHAVTLDASNTAELTAAQAHAATTFVCTNPRYSRWPTDWPPIFSSLISASQTSGSRIVMMGNLYGHGKATMPMTEHSPMNPVERKGRIRADGWHQLLEAHNRGSITAVEVRASDYIGPHATSTTHVGERFFAPIMRSQTARVIGNPEIPHAWSYLPDIAATLIAAADADDRDLWGRSWLVPSTTRSRSEIAADINSAFGSHGRAARLPSLALHAAGLVNPDVKEVIRSSYQFEMPFVVDSRETEQLLGVRATAWPEVIRTTGESYLN</sequence>
<reference evidence="2 3" key="1">
    <citation type="submission" date="2020-03" db="EMBL/GenBank/DDBJ databases">
        <title>Leucobacter sp. nov., isolated from beetles.</title>
        <authorList>
            <person name="Hyun D.-W."/>
            <person name="Bae J.-W."/>
        </authorList>
    </citation>
    <scope>NUCLEOTIDE SEQUENCE [LARGE SCALE GENOMIC DNA]</scope>
    <source>
        <strain evidence="2 3">HDW9B</strain>
    </source>
</reference>
<proteinExistence type="predicted"/>
<dbReference type="InterPro" id="IPR001509">
    <property type="entry name" value="Epimerase_deHydtase"/>
</dbReference>
<dbReference type="Pfam" id="PF01370">
    <property type="entry name" value="Epimerase"/>
    <property type="match status" value="1"/>
</dbReference>
<keyword evidence="3" id="KW-1185">Reference proteome</keyword>
<feature type="domain" description="NAD-dependent epimerase/dehydratase" evidence="1">
    <location>
        <begin position="9"/>
        <end position="215"/>
    </location>
</feature>
<dbReference type="InterPro" id="IPR036291">
    <property type="entry name" value="NAD(P)-bd_dom_sf"/>
</dbReference>
<evidence type="ECO:0000313" key="2">
    <source>
        <dbReference type="EMBL" id="QIM16883.1"/>
    </source>
</evidence>
<dbReference type="Gene3D" id="3.40.50.720">
    <property type="entry name" value="NAD(P)-binding Rossmann-like Domain"/>
    <property type="match status" value="1"/>
</dbReference>
<protein>
    <submittedName>
        <fullName evidence="2">NAD-dependent epimerase/dehydratase family protein</fullName>
    </submittedName>
</protein>
<dbReference type="RefSeq" id="WP_166324471.1">
    <property type="nucleotide sequence ID" value="NZ_CP049934.1"/>
</dbReference>
<dbReference type="EMBL" id="CP049934">
    <property type="protein sequence ID" value="QIM16883.1"/>
    <property type="molecule type" value="Genomic_DNA"/>
</dbReference>